<evidence type="ECO:0000256" key="3">
    <source>
        <dbReference type="ARBA" id="ARBA00022989"/>
    </source>
</evidence>
<keyword evidence="2 5" id="KW-0812">Transmembrane</keyword>
<feature type="non-terminal residue" evidence="6">
    <location>
        <position position="1"/>
    </location>
</feature>
<keyword evidence="3 5" id="KW-1133">Transmembrane helix</keyword>
<feature type="transmembrane region" description="Helical" evidence="5">
    <location>
        <begin position="30"/>
        <end position="52"/>
    </location>
</feature>
<dbReference type="InterPro" id="IPR018499">
    <property type="entry name" value="Tetraspanin/Peripherin"/>
</dbReference>
<evidence type="ECO:0000313" key="6">
    <source>
        <dbReference type="EMBL" id="KAI9244828.1"/>
    </source>
</evidence>
<keyword evidence="4 5" id="KW-0472">Membrane</keyword>
<keyword evidence="7" id="KW-1185">Reference proteome</keyword>
<feature type="transmembrane region" description="Helical" evidence="5">
    <location>
        <begin position="125"/>
        <end position="148"/>
    </location>
</feature>
<dbReference type="EMBL" id="JAIXMP010000056">
    <property type="protein sequence ID" value="KAI9244828.1"/>
    <property type="molecule type" value="Genomic_DNA"/>
</dbReference>
<reference evidence="6" key="2">
    <citation type="submission" date="2023-02" db="EMBL/GenBank/DDBJ databases">
        <authorList>
            <consortium name="DOE Joint Genome Institute"/>
            <person name="Mondo S.J."/>
            <person name="Chang Y."/>
            <person name="Wang Y."/>
            <person name="Ahrendt S."/>
            <person name="Andreopoulos W."/>
            <person name="Barry K."/>
            <person name="Beard J."/>
            <person name="Benny G.L."/>
            <person name="Blankenship S."/>
            <person name="Bonito G."/>
            <person name="Cuomo C."/>
            <person name="Desiro A."/>
            <person name="Gervers K.A."/>
            <person name="Hundley H."/>
            <person name="Kuo A."/>
            <person name="LaButti K."/>
            <person name="Lang B.F."/>
            <person name="Lipzen A."/>
            <person name="O'Donnell K."/>
            <person name="Pangilinan J."/>
            <person name="Reynolds N."/>
            <person name="Sandor L."/>
            <person name="Smith M.W."/>
            <person name="Tsang A."/>
            <person name="Grigoriev I.V."/>
            <person name="Stajich J.E."/>
            <person name="Spatafora J.W."/>
        </authorList>
    </citation>
    <scope>NUCLEOTIDE SEQUENCE</scope>
    <source>
        <strain evidence="6">RSA 2281</strain>
    </source>
</reference>
<dbReference type="Pfam" id="PF00335">
    <property type="entry name" value="Tetraspanin"/>
    <property type="match status" value="1"/>
</dbReference>
<gene>
    <name evidence="6" type="ORF">BDA99DRAFT_424627</name>
</gene>
<dbReference type="AlphaFoldDB" id="A0AAD5JLT0"/>
<dbReference type="GO" id="GO:0016020">
    <property type="term" value="C:membrane"/>
    <property type="evidence" value="ECO:0007669"/>
    <property type="project" value="UniProtKB-SubCell"/>
</dbReference>
<evidence type="ECO:0000256" key="2">
    <source>
        <dbReference type="ARBA" id="ARBA00022692"/>
    </source>
</evidence>
<comment type="subcellular location">
    <subcellularLocation>
        <location evidence="1">Membrane</location>
        <topology evidence="1">Multi-pass membrane protein</topology>
    </subcellularLocation>
</comment>
<name>A0AAD5JLT0_9FUNG</name>
<protein>
    <submittedName>
        <fullName evidence="6">Tetraspanin/Peripherin</fullName>
    </submittedName>
</protein>
<dbReference type="SUPFAM" id="SSF48652">
    <property type="entry name" value="Tetraspanin"/>
    <property type="match status" value="1"/>
</dbReference>
<comment type="caution">
    <text evidence="6">The sequence shown here is derived from an EMBL/GenBank/DDBJ whole genome shotgun (WGS) entry which is preliminary data.</text>
</comment>
<dbReference type="InterPro" id="IPR008952">
    <property type="entry name" value="Tetraspanin_EC2_sf"/>
</dbReference>
<dbReference type="Proteomes" id="UP001209540">
    <property type="component" value="Unassembled WGS sequence"/>
</dbReference>
<evidence type="ECO:0000256" key="5">
    <source>
        <dbReference type="SAM" id="Phobius"/>
    </source>
</evidence>
<proteinExistence type="predicted"/>
<evidence type="ECO:0000256" key="1">
    <source>
        <dbReference type="ARBA" id="ARBA00004141"/>
    </source>
</evidence>
<evidence type="ECO:0000313" key="7">
    <source>
        <dbReference type="Proteomes" id="UP001209540"/>
    </source>
</evidence>
<feature type="non-terminal residue" evidence="6">
    <location>
        <position position="149"/>
    </location>
</feature>
<sequence>IVVNILGLIICFTAVIGLIGAFCQERQAIHILYTTIVVIALIYQISVAVIVYDQAAHTTQWLSQTWSEATQEYRTFAENKFSCCGFSHAYDHPVPTATCHPDDIVNSAQPCYHPLTRFMQHNLQIIYIVLFAALSIEVLALCNAVTLLC</sequence>
<reference evidence="6" key="1">
    <citation type="journal article" date="2022" name="IScience">
        <title>Evolution of zygomycete secretomes and the origins of terrestrial fungal ecologies.</title>
        <authorList>
            <person name="Chang Y."/>
            <person name="Wang Y."/>
            <person name="Mondo S."/>
            <person name="Ahrendt S."/>
            <person name="Andreopoulos W."/>
            <person name="Barry K."/>
            <person name="Beard J."/>
            <person name="Benny G.L."/>
            <person name="Blankenship S."/>
            <person name="Bonito G."/>
            <person name="Cuomo C."/>
            <person name="Desiro A."/>
            <person name="Gervers K.A."/>
            <person name="Hundley H."/>
            <person name="Kuo A."/>
            <person name="LaButti K."/>
            <person name="Lang B.F."/>
            <person name="Lipzen A."/>
            <person name="O'Donnell K."/>
            <person name="Pangilinan J."/>
            <person name="Reynolds N."/>
            <person name="Sandor L."/>
            <person name="Smith M.E."/>
            <person name="Tsang A."/>
            <person name="Grigoriev I.V."/>
            <person name="Stajich J.E."/>
            <person name="Spatafora J.W."/>
        </authorList>
    </citation>
    <scope>NUCLEOTIDE SEQUENCE</scope>
    <source>
        <strain evidence="6">RSA 2281</strain>
    </source>
</reference>
<accession>A0AAD5JLT0</accession>
<evidence type="ECO:0000256" key="4">
    <source>
        <dbReference type="ARBA" id="ARBA00023136"/>
    </source>
</evidence>
<feature type="transmembrane region" description="Helical" evidence="5">
    <location>
        <begin position="6"/>
        <end position="23"/>
    </location>
</feature>
<organism evidence="6 7">
    <name type="scientific">Phascolomyces articulosus</name>
    <dbReference type="NCBI Taxonomy" id="60185"/>
    <lineage>
        <taxon>Eukaryota</taxon>
        <taxon>Fungi</taxon>
        <taxon>Fungi incertae sedis</taxon>
        <taxon>Mucoromycota</taxon>
        <taxon>Mucoromycotina</taxon>
        <taxon>Mucoromycetes</taxon>
        <taxon>Mucorales</taxon>
        <taxon>Lichtheimiaceae</taxon>
        <taxon>Phascolomyces</taxon>
    </lineage>
</organism>